<dbReference type="InterPro" id="IPR036388">
    <property type="entry name" value="WH-like_DNA-bd_sf"/>
</dbReference>
<organism evidence="3 4">
    <name type="scientific">Victivallis lenta</name>
    <dbReference type="NCBI Taxonomy" id="2606640"/>
    <lineage>
        <taxon>Bacteria</taxon>
        <taxon>Pseudomonadati</taxon>
        <taxon>Lentisphaerota</taxon>
        <taxon>Lentisphaeria</taxon>
        <taxon>Victivallales</taxon>
        <taxon>Victivallaceae</taxon>
        <taxon>Victivallis</taxon>
    </lineage>
</organism>
<sequence length="121" mass="13712">MAKDHFSCFCQNCGGELGIEKLVCRNCDLAIEGRIELPRLARLTAEDREFIELFVLSAGSLKEVGKVLKLSYPTVRARLDRVIANLQELDRSRQAVRLEIIRRLERGELTAEQAANELARN</sequence>
<proteinExistence type="predicted"/>
<reference evidence="3 4" key="1">
    <citation type="submission" date="2019-08" db="EMBL/GenBank/DDBJ databases">
        <title>In-depth cultivation of the pig gut microbiome towards novel bacterial diversity and tailored functional studies.</title>
        <authorList>
            <person name="Wylensek D."/>
            <person name="Hitch T.C.A."/>
            <person name="Clavel T."/>
        </authorList>
    </citation>
    <scope>NUCLEOTIDE SEQUENCE [LARGE SCALE GENOMIC DNA]</scope>
    <source>
        <strain evidence="3 4">BBE-744-WT-12</strain>
    </source>
</reference>
<gene>
    <name evidence="3" type="ORF">FYJ85_07955</name>
</gene>
<dbReference type="Gene3D" id="1.10.10.10">
    <property type="entry name" value="Winged helix-like DNA-binding domain superfamily/Winged helix DNA-binding domain"/>
    <property type="match status" value="1"/>
</dbReference>
<dbReference type="InterPro" id="IPR053957">
    <property type="entry name" value="DUF2089_Zn_ribbon"/>
</dbReference>
<feature type="domain" description="DUF2089" evidence="2">
    <location>
        <begin position="12"/>
        <end position="40"/>
    </location>
</feature>
<accession>A0A844G382</accession>
<feature type="domain" description="DUF2089" evidence="1">
    <location>
        <begin position="43"/>
        <end position="87"/>
    </location>
</feature>
<comment type="caution">
    <text evidence="3">The sequence shown here is derived from an EMBL/GenBank/DDBJ whole genome shotgun (WGS) entry which is preliminary data.</text>
</comment>
<dbReference type="Proteomes" id="UP000435649">
    <property type="component" value="Unassembled WGS sequence"/>
</dbReference>
<dbReference type="SUPFAM" id="SSF88659">
    <property type="entry name" value="Sigma3 and sigma4 domains of RNA polymerase sigma factors"/>
    <property type="match status" value="1"/>
</dbReference>
<dbReference type="Pfam" id="PF22747">
    <property type="entry name" value="Zn_ribbon_DUF2089"/>
    <property type="match status" value="1"/>
</dbReference>
<name>A0A844G382_9BACT</name>
<keyword evidence="4" id="KW-1185">Reference proteome</keyword>
<dbReference type="RefSeq" id="WP_106052744.1">
    <property type="nucleotide sequence ID" value="NZ_CALXOB010000008.1"/>
</dbReference>
<dbReference type="Pfam" id="PF09862">
    <property type="entry name" value="DUF2089"/>
    <property type="match status" value="1"/>
</dbReference>
<dbReference type="EMBL" id="VUNS01000006">
    <property type="protein sequence ID" value="MST96978.1"/>
    <property type="molecule type" value="Genomic_DNA"/>
</dbReference>
<evidence type="ECO:0000259" key="2">
    <source>
        <dbReference type="Pfam" id="PF22747"/>
    </source>
</evidence>
<dbReference type="InterPro" id="IPR013324">
    <property type="entry name" value="RNA_pol_sigma_r3/r4-like"/>
</dbReference>
<dbReference type="InterPro" id="IPR018658">
    <property type="entry name" value="DUF2089"/>
</dbReference>
<dbReference type="AlphaFoldDB" id="A0A844G382"/>
<evidence type="ECO:0000259" key="1">
    <source>
        <dbReference type="Pfam" id="PF09862"/>
    </source>
</evidence>
<evidence type="ECO:0000313" key="4">
    <source>
        <dbReference type="Proteomes" id="UP000435649"/>
    </source>
</evidence>
<evidence type="ECO:0000313" key="3">
    <source>
        <dbReference type="EMBL" id="MST96978.1"/>
    </source>
</evidence>
<protein>
    <submittedName>
        <fullName evidence="3">DUF2089 domain-containing protein</fullName>
    </submittedName>
</protein>